<dbReference type="AlphaFoldDB" id="A0A0W0VNG2"/>
<keyword evidence="2" id="KW-1185">Reference proteome</keyword>
<dbReference type="STRING" id="45068.Llon_0779"/>
<comment type="caution">
    <text evidence="1">The sequence shown here is derived from an EMBL/GenBank/DDBJ whole genome shotgun (WGS) entry which is preliminary data.</text>
</comment>
<reference evidence="1 2" key="1">
    <citation type="submission" date="2015-11" db="EMBL/GenBank/DDBJ databases">
        <title>Genomic analysis of 38 Legionella species identifies large and diverse effector repertoires.</title>
        <authorList>
            <person name="Burstein D."/>
            <person name="Amaro F."/>
            <person name="Zusman T."/>
            <person name="Lifshitz Z."/>
            <person name="Cohen O."/>
            <person name="Gilbert J.A."/>
            <person name="Pupko T."/>
            <person name="Shuman H.A."/>
            <person name="Segal G."/>
        </authorList>
    </citation>
    <scope>NUCLEOTIDE SEQUENCE [LARGE SCALE GENOMIC DNA]</scope>
    <source>
        <strain evidence="1 2">ATCC 49505</strain>
    </source>
</reference>
<name>A0A0W0VNG2_9GAMM</name>
<protein>
    <recommendedName>
        <fullName evidence="3">SidC homolog</fullName>
    </recommendedName>
</protein>
<sequence length="314" mass="35940">MQGKFEFDKLPPELKVESAQNLSIPDLANLAQTSKYHLALFKPVIDVRKLLHHVVRGEYEAVARILKKDISLMFKRGKVKDCSGRIFDSISAFEYALWALDKHMWTTMLECVPRNKEGRKVLAKLLSQYNQINAGQVAYRLNGKTVAEKHFDFKNTIIKELQMLVDSINAPVAQDWSAIDKQWREGVGGAQRLLPMHAVFAYCSNEPFYPIPEFASRPKSSKQYYNWRTDKHENWFGVDSLLGVDFAIYKGTPSMWPMGGRACTGLAGACRWGVQVDLAALKALYETRTKDFINLKSKLEKEMALDNRYQAFQF</sequence>
<proteinExistence type="predicted"/>
<evidence type="ECO:0000313" key="1">
    <source>
        <dbReference type="EMBL" id="KTD21614.1"/>
    </source>
</evidence>
<evidence type="ECO:0008006" key="3">
    <source>
        <dbReference type="Google" id="ProtNLM"/>
    </source>
</evidence>
<gene>
    <name evidence="1" type="ORF">Llon_0779</name>
</gene>
<dbReference type="PATRIC" id="fig|45068.5.peg.830"/>
<dbReference type="OrthoDB" id="5652138at2"/>
<dbReference type="EMBL" id="LNYK01000014">
    <property type="protein sequence ID" value="KTD21614.1"/>
    <property type="molecule type" value="Genomic_DNA"/>
</dbReference>
<dbReference type="Proteomes" id="UP000054997">
    <property type="component" value="Unassembled WGS sequence"/>
</dbReference>
<evidence type="ECO:0000313" key="2">
    <source>
        <dbReference type="Proteomes" id="UP000054997"/>
    </source>
</evidence>
<organism evidence="1 2">
    <name type="scientific">Legionella londiniensis</name>
    <dbReference type="NCBI Taxonomy" id="45068"/>
    <lineage>
        <taxon>Bacteria</taxon>
        <taxon>Pseudomonadati</taxon>
        <taxon>Pseudomonadota</taxon>
        <taxon>Gammaproteobacteria</taxon>
        <taxon>Legionellales</taxon>
        <taxon>Legionellaceae</taxon>
        <taxon>Legionella</taxon>
    </lineage>
</organism>
<accession>A0A0W0VNG2</accession>